<sequence length="63" mass="7351">MNKYWAYKIILTSVFIIATIIFYSFGFTSSGLIYFVSVAVLLSVLSIFNRKINYKKKHDTFID</sequence>
<accession>A0A109MTY9</accession>
<evidence type="ECO:0000313" key="2">
    <source>
        <dbReference type="EMBL" id="KWW12993.1"/>
    </source>
</evidence>
<feature type="transmembrane region" description="Helical" evidence="1">
    <location>
        <begin position="31"/>
        <end position="48"/>
    </location>
</feature>
<keyword evidence="1" id="KW-1133">Transmembrane helix</keyword>
<gene>
    <name evidence="2" type="ORF">AS888_08610</name>
</gene>
<reference evidence="2 3" key="1">
    <citation type="submission" date="2015-11" db="EMBL/GenBank/DDBJ databases">
        <title>Genome Sequence of Bacillus simplex strain VanAntwerpen2.</title>
        <authorList>
            <person name="Couger M.B."/>
        </authorList>
    </citation>
    <scope>NUCLEOTIDE SEQUENCE [LARGE SCALE GENOMIC DNA]</scope>
    <source>
        <strain evidence="2 3">VanAntwerpen02</strain>
    </source>
</reference>
<keyword evidence="1" id="KW-0472">Membrane</keyword>
<organism evidence="2 3">
    <name type="scientific">Peribacillus simplex</name>
    <dbReference type="NCBI Taxonomy" id="1478"/>
    <lineage>
        <taxon>Bacteria</taxon>
        <taxon>Bacillati</taxon>
        <taxon>Bacillota</taxon>
        <taxon>Bacilli</taxon>
        <taxon>Bacillales</taxon>
        <taxon>Bacillaceae</taxon>
        <taxon>Peribacillus</taxon>
    </lineage>
</organism>
<dbReference type="AlphaFoldDB" id="A0A109MTY9"/>
<dbReference type="Proteomes" id="UP000064189">
    <property type="component" value="Unassembled WGS sequence"/>
</dbReference>
<comment type="caution">
    <text evidence="2">The sequence shown here is derived from an EMBL/GenBank/DDBJ whole genome shotgun (WGS) entry which is preliminary data.</text>
</comment>
<keyword evidence="3" id="KW-1185">Reference proteome</keyword>
<evidence type="ECO:0000256" key="1">
    <source>
        <dbReference type="SAM" id="Phobius"/>
    </source>
</evidence>
<protein>
    <submittedName>
        <fullName evidence="2">Uncharacterized protein</fullName>
    </submittedName>
</protein>
<evidence type="ECO:0000313" key="3">
    <source>
        <dbReference type="Proteomes" id="UP000064189"/>
    </source>
</evidence>
<keyword evidence="1" id="KW-0812">Transmembrane</keyword>
<feature type="transmembrane region" description="Helical" evidence="1">
    <location>
        <begin position="5"/>
        <end position="25"/>
    </location>
</feature>
<name>A0A109MTY9_9BACI</name>
<proteinExistence type="predicted"/>
<dbReference type="EMBL" id="LNNH01000043">
    <property type="protein sequence ID" value="KWW12993.1"/>
    <property type="molecule type" value="Genomic_DNA"/>
</dbReference>